<dbReference type="EMBL" id="UINC01005271">
    <property type="protein sequence ID" value="SVA20234.1"/>
    <property type="molecule type" value="Genomic_DNA"/>
</dbReference>
<protein>
    <submittedName>
        <fullName evidence="1">Uncharacterized protein</fullName>
    </submittedName>
</protein>
<name>A0A381TWP3_9ZZZZ</name>
<accession>A0A381TWP3</accession>
<evidence type="ECO:0000313" key="1">
    <source>
        <dbReference type="EMBL" id="SVA20234.1"/>
    </source>
</evidence>
<sequence>MYLPSNFDPTTNLIAHKEVNGTFHSIPMSAALVDSLVRDGTQASIDTAEKVISAVLACQITDPDDPHFGNFLWEKETEVVEDLNAVEFVLFRFIPLLIEFPDRIASETRERMRISIRNGTKAITRIDVHLLYTNIVLKDICNSCLGGELLGDAEIAKRGYLKMRQWFDRTRKSGIPTEYNCIGYTTLAIEVLSRLSSNTMHEETRVLASVSAARIAISAGLRINPETRRWSGPFGRAYRGAVLAEGASEIQQLQQLKQAGLAPEWITDVINHRELPQEVFETSDIDSHTAVSTYHSKFFSLGVASRELSTQSNRFIAAQSQAFDLRYSVPKLGKIATMTTRYLHDDMWLGNYRITPTRQWDTVFPEEGSFRGVQRGPTAIGVAMSRKLGADRAHDRAYLAVIWTDAASVESIYVNGNLVTDRPINISVESDIFVVTETLMIGTRVLGRTALSANAPIRLVEHDGMISLEIHNYLGPTKTFWELANPGAFFHGLPFCAFYTEVAERDQWEGIEQFMMEFSSGISAADLQESTGSGNANQRKLEARYSRQGQALGIEVDLVTGELMRRFTEQGDMDLPKMTSSIALHSDSSPIIIGEARLDFGAGDAWLLSLPKQELWVAGIQGNKPTDVTLTTERGEQHFQGMTSGLIELRGEDVRVTSSSPDNQ</sequence>
<gene>
    <name evidence="1" type="ORF">METZ01_LOCUS73088</name>
</gene>
<proteinExistence type="predicted"/>
<organism evidence="1">
    <name type="scientific">marine metagenome</name>
    <dbReference type="NCBI Taxonomy" id="408172"/>
    <lineage>
        <taxon>unclassified sequences</taxon>
        <taxon>metagenomes</taxon>
        <taxon>ecological metagenomes</taxon>
    </lineage>
</organism>
<dbReference type="AlphaFoldDB" id="A0A381TWP3"/>
<reference evidence="1" key="1">
    <citation type="submission" date="2018-05" db="EMBL/GenBank/DDBJ databases">
        <authorList>
            <person name="Lanie J.A."/>
            <person name="Ng W.-L."/>
            <person name="Kazmierczak K.M."/>
            <person name="Andrzejewski T.M."/>
            <person name="Davidsen T.M."/>
            <person name="Wayne K.J."/>
            <person name="Tettelin H."/>
            <person name="Glass J.I."/>
            <person name="Rusch D."/>
            <person name="Podicherti R."/>
            <person name="Tsui H.-C.T."/>
            <person name="Winkler M.E."/>
        </authorList>
    </citation>
    <scope>NUCLEOTIDE SEQUENCE</scope>
</reference>